<evidence type="ECO:0000256" key="3">
    <source>
        <dbReference type="SAM" id="Phobius"/>
    </source>
</evidence>
<gene>
    <name evidence="4" type="primary">bioY</name>
    <name evidence="4" type="ORF">Cocul_00537</name>
</gene>
<keyword evidence="5" id="KW-1185">Reference proteome</keyword>
<dbReference type="PANTHER" id="PTHR34295:SF1">
    <property type="entry name" value="BIOTIN TRANSPORTER BIOY"/>
    <property type="match status" value="1"/>
</dbReference>
<keyword evidence="2" id="KW-1003">Cell membrane</keyword>
<dbReference type="Proteomes" id="UP000050517">
    <property type="component" value="Unassembled WGS sequence"/>
</dbReference>
<feature type="transmembrane region" description="Helical" evidence="3">
    <location>
        <begin position="58"/>
        <end position="77"/>
    </location>
</feature>
<feature type="transmembrane region" description="Helical" evidence="3">
    <location>
        <begin position="115"/>
        <end position="138"/>
    </location>
</feature>
<evidence type="ECO:0000313" key="4">
    <source>
        <dbReference type="EMBL" id="KQB85398.1"/>
    </source>
</evidence>
<keyword evidence="2" id="KW-0813">Transport</keyword>
<dbReference type="Gene3D" id="1.10.1760.20">
    <property type="match status" value="1"/>
</dbReference>
<dbReference type="AlphaFoldDB" id="A0A0Q0UFB2"/>
<dbReference type="Pfam" id="PF02632">
    <property type="entry name" value="BioY"/>
    <property type="match status" value="1"/>
</dbReference>
<organism evidence="4 5">
    <name type="scientific">Corynebacterium oculi</name>
    <dbReference type="NCBI Taxonomy" id="1544416"/>
    <lineage>
        <taxon>Bacteria</taxon>
        <taxon>Bacillati</taxon>
        <taxon>Actinomycetota</taxon>
        <taxon>Actinomycetes</taxon>
        <taxon>Mycobacteriales</taxon>
        <taxon>Corynebacteriaceae</taxon>
        <taxon>Corynebacterium</taxon>
    </lineage>
</organism>
<proteinExistence type="inferred from homology"/>
<keyword evidence="3" id="KW-0812">Transmembrane</keyword>
<name>A0A0Q0UFB2_9CORY</name>
<dbReference type="STRING" id="1544416.Cocul_00537"/>
<keyword evidence="2 3" id="KW-0472">Membrane</keyword>
<dbReference type="EMBL" id="LKST01000001">
    <property type="protein sequence ID" value="KQB85398.1"/>
    <property type="molecule type" value="Genomic_DNA"/>
</dbReference>
<feature type="transmembrane region" description="Helical" evidence="3">
    <location>
        <begin position="159"/>
        <end position="180"/>
    </location>
</feature>
<dbReference type="PIRSF" id="PIRSF016661">
    <property type="entry name" value="BioY"/>
    <property type="match status" value="1"/>
</dbReference>
<dbReference type="RefSeq" id="WP_055121727.1">
    <property type="nucleotide sequence ID" value="NZ_LKST01000001.1"/>
</dbReference>
<dbReference type="PANTHER" id="PTHR34295">
    <property type="entry name" value="BIOTIN TRANSPORTER BIOY"/>
    <property type="match status" value="1"/>
</dbReference>
<evidence type="ECO:0000313" key="5">
    <source>
        <dbReference type="Proteomes" id="UP000050517"/>
    </source>
</evidence>
<comment type="caution">
    <text evidence="4">The sequence shown here is derived from an EMBL/GenBank/DDBJ whole genome shotgun (WGS) entry which is preliminary data.</text>
</comment>
<protein>
    <recommendedName>
        <fullName evidence="2">Biotin transporter</fullName>
    </recommendedName>
</protein>
<dbReference type="PATRIC" id="fig|1544416.3.peg.541"/>
<dbReference type="GO" id="GO:0015225">
    <property type="term" value="F:biotin transmembrane transporter activity"/>
    <property type="evidence" value="ECO:0007669"/>
    <property type="project" value="UniProtKB-UniRule"/>
</dbReference>
<dbReference type="GO" id="GO:0005886">
    <property type="term" value="C:plasma membrane"/>
    <property type="evidence" value="ECO:0007669"/>
    <property type="project" value="UniProtKB-SubCell"/>
</dbReference>
<keyword evidence="3" id="KW-1133">Transmembrane helix</keyword>
<comment type="similarity">
    <text evidence="1 2">Belongs to the BioY family.</text>
</comment>
<feature type="transmembrane region" description="Helical" evidence="3">
    <location>
        <begin position="89"/>
        <end position="109"/>
    </location>
</feature>
<sequence length="186" mass="18864">MNPSLRSLTDLALAAVFAALIIVLAFVSIPVGSAGVPIVLQNAAFILTGLVLGARRGLITVAIFFALGLVLPVLAGGRSITAALAGPTAGYIIGYIVSTALAGFLAYHLRGNRYLALSIAAIVALFSQYLCGAIGLVLRADMSVGAATLSQGSFVLIDALKLLVVIAVAATIHAALPHLLRPAAHA</sequence>
<evidence type="ECO:0000256" key="1">
    <source>
        <dbReference type="ARBA" id="ARBA00010692"/>
    </source>
</evidence>
<accession>A0A0Q0UFB2</accession>
<dbReference type="OrthoDB" id="9803495at2"/>
<comment type="subcellular location">
    <subcellularLocation>
        <location evidence="2">Cell membrane</location>
        <topology evidence="2">Multi-pass membrane protein</topology>
    </subcellularLocation>
</comment>
<evidence type="ECO:0000256" key="2">
    <source>
        <dbReference type="PIRNR" id="PIRNR016661"/>
    </source>
</evidence>
<reference evidence="4 5" key="1">
    <citation type="submission" date="2015-10" db="EMBL/GenBank/DDBJ databases">
        <title>Corynebacteirum lowii and Corynebacterium oculi species nova, derived from human clinical disease and and emended description of Corynebacterium mastiditis.</title>
        <authorList>
            <person name="Bernard K."/>
            <person name="Pacheco A.L."/>
            <person name="Mcdougall C."/>
            <person name="Burtx T."/>
            <person name="Weibe D."/>
            <person name="Tyler S."/>
            <person name="Olson A.B."/>
            <person name="Cnockaert M."/>
            <person name="Eguchi H."/>
            <person name="Kuwahara T."/>
            <person name="Nakayama-Imaohji H."/>
            <person name="Boudewijins M."/>
            <person name="Van Hoecke F."/>
            <person name="Bernier A.-M."/>
            <person name="Vandamme P."/>
        </authorList>
    </citation>
    <scope>NUCLEOTIDE SEQUENCE [LARGE SCALE GENOMIC DNA]</scope>
    <source>
        <strain evidence="4 5">NML 130210</strain>
    </source>
</reference>
<dbReference type="InterPro" id="IPR003784">
    <property type="entry name" value="BioY"/>
</dbReference>